<dbReference type="InterPro" id="IPR002048">
    <property type="entry name" value="EF_hand_dom"/>
</dbReference>
<feature type="domain" description="EH" evidence="4">
    <location>
        <begin position="7"/>
        <end position="97"/>
    </location>
</feature>
<keyword evidence="2" id="KW-0175">Coiled coil</keyword>
<accession>A0A9W8B558</accession>
<dbReference type="InterPro" id="IPR000261">
    <property type="entry name" value="EH_dom"/>
</dbReference>
<dbReference type="GO" id="GO:0005886">
    <property type="term" value="C:plasma membrane"/>
    <property type="evidence" value="ECO:0007669"/>
    <property type="project" value="TreeGrafter"/>
</dbReference>
<sequence>MQIGPNEYNQFLSIFQNAGPVGGALPGANARDILVQSSLPTHQLEKVWELADIDKDGNLDFDEFCVAMKLVYGLLEGQFPQVPAQLPSTLIPQSKVHLLGSAPMPPTAPGPASYSTGHTNTVVPPPPAPNEPFTWYIAPPDRSTYEARFSQYRRGAETVSLLYLNDYLKSYGLAWDDVMRYWNLIDVRRTQVLNKEQFVLLLHVLTSATKGIRIPPTLPASVRDIIQNSLRLNESLKYTSTKSHSGSNSPQGSSPGLFGKSSKNVALADSYLAKLNSNYSSKSTYGKSSSPASSSTAAGILLEEESLRDELKKLDQDIDEAEKRLDRLQSNAKDGGNNGMPSTISELEQLLDYKERLKREVVTTPHLLRDEVRQRENELHRHEGALAPLEEAITALRREKQFVDELITSTRSKMAALE</sequence>
<evidence type="ECO:0000259" key="4">
    <source>
        <dbReference type="PROSITE" id="PS50031"/>
    </source>
</evidence>
<dbReference type="InterPro" id="IPR011992">
    <property type="entry name" value="EF-hand-dom_pair"/>
</dbReference>
<evidence type="ECO:0000256" key="3">
    <source>
        <dbReference type="SAM" id="MobiDB-lite"/>
    </source>
</evidence>
<keyword evidence="1" id="KW-0106">Calcium</keyword>
<dbReference type="GO" id="GO:0016197">
    <property type="term" value="P:endosomal transport"/>
    <property type="evidence" value="ECO:0007669"/>
    <property type="project" value="TreeGrafter"/>
</dbReference>
<dbReference type="CDD" id="cd00052">
    <property type="entry name" value="EH"/>
    <property type="match status" value="1"/>
</dbReference>
<proteinExistence type="predicted"/>
<dbReference type="PROSITE" id="PS50222">
    <property type="entry name" value="EF_HAND_2"/>
    <property type="match status" value="1"/>
</dbReference>
<dbReference type="SMART" id="SM00054">
    <property type="entry name" value="EFh"/>
    <property type="match status" value="1"/>
</dbReference>
<dbReference type="SMART" id="SM00027">
    <property type="entry name" value="EH"/>
    <property type="match status" value="2"/>
</dbReference>
<feature type="compositionally biased region" description="Low complexity" evidence="3">
    <location>
        <begin position="243"/>
        <end position="256"/>
    </location>
</feature>
<evidence type="ECO:0000256" key="1">
    <source>
        <dbReference type="ARBA" id="ARBA00022837"/>
    </source>
</evidence>
<dbReference type="GO" id="GO:0005509">
    <property type="term" value="F:calcium ion binding"/>
    <property type="evidence" value="ECO:0007669"/>
    <property type="project" value="InterPro"/>
</dbReference>
<evidence type="ECO:0000313" key="6">
    <source>
        <dbReference type="EMBL" id="KAJ1983800.1"/>
    </source>
</evidence>
<dbReference type="PROSITE" id="PS50031">
    <property type="entry name" value="EH"/>
    <property type="match status" value="2"/>
</dbReference>
<comment type="caution">
    <text evidence="6">The sequence shown here is derived from an EMBL/GenBank/DDBJ whole genome shotgun (WGS) entry which is preliminary data.</text>
</comment>
<dbReference type="GO" id="GO:0006897">
    <property type="term" value="P:endocytosis"/>
    <property type="evidence" value="ECO:0007669"/>
    <property type="project" value="TreeGrafter"/>
</dbReference>
<dbReference type="PANTHER" id="PTHR11216">
    <property type="entry name" value="EH DOMAIN"/>
    <property type="match status" value="1"/>
</dbReference>
<feature type="coiled-coil region" evidence="2">
    <location>
        <begin position="304"/>
        <end position="338"/>
    </location>
</feature>
<organism evidence="6 7">
    <name type="scientific">Dimargaris verticillata</name>
    <dbReference type="NCBI Taxonomy" id="2761393"/>
    <lineage>
        <taxon>Eukaryota</taxon>
        <taxon>Fungi</taxon>
        <taxon>Fungi incertae sedis</taxon>
        <taxon>Zoopagomycota</taxon>
        <taxon>Kickxellomycotina</taxon>
        <taxon>Dimargaritomycetes</taxon>
        <taxon>Dimargaritales</taxon>
        <taxon>Dimargaritaceae</taxon>
        <taxon>Dimargaris</taxon>
    </lineage>
</organism>
<keyword evidence="7" id="KW-1185">Reference proteome</keyword>
<dbReference type="OrthoDB" id="1716625at2759"/>
<dbReference type="PROSITE" id="PS00018">
    <property type="entry name" value="EF_HAND_1"/>
    <property type="match status" value="1"/>
</dbReference>
<dbReference type="Pfam" id="PF12763">
    <property type="entry name" value="EH"/>
    <property type="match status" value="1"/>
</dbReference>
<protein>
    <submittedName>
        <fullName evidence="6">Endocytosis defective- protein</fullName>
    </submittedName>
</protein>
<evidence type="ECO:0000256" key="2">
    <source>
        <dbReference type="SAM" id="Coils"/>
    </source>
</evidence>
<dbReference type="AlphaFoldDB" id="A0A9W8B558"/>
<evidence type="ECO:0000313" key="7">
    <source>
        <dbReference type="Proteomes" id="UP001151582"/>
    </source>
</evidence>
<dbReference type="SUPFAM" id="SSF47473">
    <property type="entry name" value="EF-hand"/>
    <property type="match status" value="2"/>
</dbReference>
<name>A0A9W8B558_9FUNG</name>
<dbReference type="Gene3D" id="1.10.238.10">
    <property type="entry name" value="EF-hand"/>
    <property type="match status" value="2"/>
</dbReference>
<dbReference type="EMBL" id="JANBQB010000040">
    <property type="protein sequence ID" value="KAJ1983800.1"/>
    <property type="molecule type" value="Genomic_DNA"/>
</dbReference>
<feature type="domain" description="EH" evidence="4">
    <location>
        <begin position="141"/>
        <end position="229"/>
    </location>
</feature>
<dbReference type="InterPro" id="IPR018247">
    <property type="entry name" value="EF_Hand_1_Ca_BS"/>
</dbReference>
<reference evidence="6" key="1">
    <citation type="submission" date="2022-07" db="EMBL/GenBank/DDBJ databases">
        <title>Phylogenomic reconstructions and comparative analyses of Kickxellomycotina fungi.</title>
        <authorList>
            <person name="Reynolds N.K."/>
            <person name="Stajich J.E."/>
            <person name="Barry K."/>
            <person name="Grigoriev I.V."/>
            <person name="Crous P."/>
            <person name="Smith M.E."/>
        </authorList>
    </citation>
    <scope>NUCLEOTIDE SEQUENCE</scope>
    <source>
        <strain evidence="6">RSA 567</strain>
    </source>
</reference>
<gene>
    <name evidence="6" type="primary">END3</name>
    <name evidence="6" type="ORF">H4R34_001043</name>
</gene>
<feature type="domain" description="EF-hand" evidence="5">
    <location>
        <begin position="39"/>
        <end position="74"/>
    </location>
</feature>
<dbReference type="GO" id="GO:0005737">
    <property type="term" value="C:cytoplasm"/>
    <property type="evidence" value="ECO:0007669"/>
    <property type="project" value="TreeGrafter"/>
</dbReference>
<dbReference type="Proteomes" id="UP001151582">
    <property type="component" value="Unassembled WGS sequence"/>
</dbReference>
<evidence type="ECO:0000259" key="5">
    <source>
        <dbReference type="PROSITE" id="PS50222"/>
    </source>
</evidence>
<feature type="region of interest" description="Disordered" evidence="3">
    <location>
        <begin position="238"/>
        <end position="259"/>
    </location>
</feature>